<dbReference type="InterPro" id="IPR055568">
    <property type="entry name" value="DUF7144"/>
</dbReference>
<dbReference type="RefSeq" id="WP_344634866.1">
    <property type="nucleotide sequence ID" value="NZ_BAAATR010000003.1"/>
</dbReference>
<name>A0ABP5QF43_9ACTN</name>
<feature type="domain" description="DUF7144" evidence="3">
    <location>
        <begin position="33"/>
        <end position="145"/>
    </location>
</feature>
<evidence type="ECO:0000256" key="1">
    <source>
        <dbReference type="SAM" id="MobiDB-lite"/>
    </source>
</evidence>
<feature type="transmembrane region" description="Helical" evidence="2">
    <location>
        <begin position="125"/>
        <end position="144"/>
    </location>
</feature>
<keyword evidence="2" id="KW-1133">Transmembrane helix</keyword>
<reference evidence="5" key="1">
    <citation type="journal article" date="2019" name="Int. J. Syst. Evol. Microbiol.">
        <title>The Global Catalogue of Microorganisms (GCM) 10K type strain sequencing project: providing services to taxonomists for standard genome sequencing and annotation.</title>
        <authorList>
            <consortium name="The Broad Institute Genomics Platform"/>
            <consortium name="The Broad Institute Genome Sequencing Center for Infectious Disease"/>
            <person name="Wu L."/>
            <person name="Ma J."/>
        </authorList>
    </citation>
    <scope>NUCLEOTIDE SEQUENCE [LARGE SCALE GENOMIC DNA]</scope>
    <source>
        <strain evidence="5">JCM 7356</strain>
    </source>
</reference>
<gene>
    <name evidence="4" type="ORF">GCM10010430_08990</name>
</gene>
<comment type="caution">
    <text evidence="4">The sequence shown here is derived from an EMBL/GenBank/DDBJ whole genome shotgun (WGS) entry which is preliminary data.</text>
</comment>
<accession>A0ABP5QF43</accession>
<evidence type="ECO:0000256" key="2">
    <source>
        <dbReference type="SAM" id="Phobius"/>
    </source>
</evidence>
<feature type="region of interest" description="Disordered" evidence="1">
    <location>
        <begin position="1"/>
        <end position="21"/>
    </location>
</feature>
<feature type="transmembrane region" description="Helical" evidence="2">
    <location>
        <begin position="75"/>
        <end position="95"/>
    </location>
</feature>
<evidence type="ECO:0000259" key="3">
    <source>
        <dbReference type="Pfam" id="PF23636"/>
    </source>
</evidence>
<sequence length="150" mass="16052">MSQASGPLHNPSGPVPAAHQPRLDSPEAVASVVLFAGVLMLVNGVLGILQGIVALSRNSIYVTSPHYTFEFNLTAWGWIHIVWGLAIAAIGYGVVKGAAWARVLAILVVAVGLALNFIFLPYYPLWSLVIIAIDGFILWALCTYHSQTAD</sequence>
<keyword evidence="2" id="KW-0812">Transmembrane</keyword>
<feature type="transmembrane region" description="Helical" evidence="2">
    <location>
        <begin position="32"/>
        <end position="55"/>
    </location>
</feature>
<keyword evidence="5" id="KW-1185">Reference proteome</keyword>
<dbReference type="Pfam" id="PF23636">
    <property type="entry name" value="DUF7144"/>
    <property type="match status" value="1"/>
</dbReference>
<dbReference type="Proteomes" id="UP001500305">
    <property type="component" value="Unassembled WGS sequence"/>
</dbReference>
<organism evidence="4 5">
    <name type="scientific">Kitasatospora cystarginea</name>
    <dbReference type="NCBI Taxonomy" id="58350"/>
    <lineage>
        <taxon>Bacteria</taxon>
        <taxon>Bacillati</taxon>
        <taxon>Actinomycetota</taxon>
        <taxon>Actinomycetes</taxon>
        <taxon>Kitasatosporales</taxon>
        <taxon>Streptomycetaceae</taxon>
        <taxon>Kitasatospora</taxon>
    </lineage>
</organism>
<keyword evidence="2" id="KW-0472">Membrane</keyword>
<dbReference type="EMBL" id="BAAATR010000003">
    <property type="protein sequence ID" value="GAA2231012.1"/>
    <property type="molecule type" value="Genomic_DNA"/>
</dbReference>
<proteinExistence type="predicted"/>
<protein>
    <recommendedName>
        <fullName evidence="3">DUF7144 domain-containing protein</fullName>
    </recommendedName>
</protein>
<evidence type="ECO:0000313" key="5">
    <source>
        <dbReference type="Proteomes" id="UP001500305"/>
    </source>
</evidence>
<feature type="transmembrane region" description="Helical" evidence="2">
    <location>
        <begin position="100"/>
        <end position="119"/>
    </location>
</feature>
<evidence type="ECO:0000313" key="4">
    <source>
        <dbReference type="EMBL" id="GAA2231012.1"/>
    </source>
</evidence>